<dbReference type="InterPro" id="IPR022357">
    <property type="entry name" value="MIP_CS"/>
</dbReference>
<evidence type="ECO:0000256" key="5">
    <source>
        <dbReference type="ARBA" id="ARBA00023136"/>
    </source>
</evidence>
<dbReference type="GO" id="GO:0015250">
    <property type="term" value="F:water channel activity"/>
    <property type="evidence" value="ECO:0007669"/>
    <property type="project" value="TreeGrafter"/>
</dbReference>
<dbReference type="EMBL" id="MLFT02000007">
    <property type="protein sequence ID" value="PHT42460.1"/>
    <property type="molecule type" value="Genomic_DNA"/>
</dbReference>
<dbReference type="PROSITE" id="PS00221">
    <property type="entry name" value="MIP"/>
    <property type="match status" value="1"/>
</dbReference>
<dbReference type="PANTHER" id="PTHR45665">
    <property type="entry name" value="AQUAPORIN-8"/>
    <property type="match status" value="1"/>
</dbReference>
<comment type="caution">
    <text evidence="8">The sequence shown here is derived from an EMBL/GenBank/DDBJ whole genome shotgun (WGS) entry which is preliminary data.</text>
</comment>
<comment type="subcellular location">
    <subcellularLocation>
        <location evidence="1">Membrane</location>
        <topology evidence="1">Multi-pass membrane protein</topology>
    </subcellularLocation>
</comment>
<evidence type="ECO:0000256" key="6">
    <source>
        <dbReference type="RuleBase" id="RU000477"/>
    </source>
</evidence>
<dbReference type="InterPro" id="IPR023271">
    <property type="entry name" value="Aquaporin-like"/>
</dbReference>
<feature type="transmembrane region" description="Helical" evidence="7">
    <location>
        <begin position="195"/>
        <end position="214"/>
    </location>
</feature>
<keyword evidence="9" id="KW-1185">Reference proteome</keyword>
<dbReference type="GO" id="GO:0016020">
    <property type="term" value="C:membrane"/>
    <property type="evidence" value="ECO:0007669"/>
    <property type="project" value="UniProtKB-SubCell"/>
</dbReference>
<feature type="transmembrane region" description="Helical" evidence="7">
    <location>
        <begin position="272"/>
        <end position="289"/>
    </location>
</feature>
<reference evidence="8 9" key="1">
    <citation type="journal article" date="2017" name="Genome Biol.">
        <title>New reference genome sequences of hot pepper reveal the massive evolution of plant disease-resistance genes by retroduplication.</title>
        <authorList>
            <person name="Kim S."/>
            <person name="Park J."/>
            <person name="Yeom S.I."/>
            <person name="Kim Y.M."/>
            <person name="Seo E."/>
            <person name="Kim K.T."/>
            <person name="Kim M.S."/>
            <person name="Lee J.M."/>
            <person name="Cheong K."/>
            <person name="Shin H.S."/>
            <person name="Kim S.B."/>
            <person name="Han K."/>
            <person name="Lee J."/>
            <person name="Park M."/>
            <person name="Lee H.A."/>
            <person name="Lee H.Y."/>
            <person name="Lee Y."/>
            <person name="Oh S."/>
            <person name="Lee J.H."/>
            <person name="Choi E."/>
            <person name="Choi E."/>
            <person name="Lee S.E."/>
            <person name="Jeon J."/>
            <person name="Kim H."/>
            <person name="Choi G."/>
            <person name="Song H."/>
            <person name="Lee J."/>
            <person name="Lee S.C."/>
            <person name="Kwon J.K."/>
            <person name="Lee H.Y."/>
            <person name="Koo N."/>
            <person name="Hong Y."/>
            <person name="Kim R.W."/>
            <person name="Kang W.H."/>
            <person name="Huh J.H."/>
            <person name="Kang B.C."/>
            <person name="Yang T.J."/>
            <person name="Lee Y.H."/>
            <person name="Bennetzen J.L."/>
            <person name="Choi D."/>
        </authorList>
    </citation>
    <scope>NUCLEOTIDE SEQUENCE [LARGE SCALE GENOMIC DNA]</scope>
    <source>
        <strain evidence="9">cv. PBC81</strain>
    </source>
</reference>
<keyword evidence="4 7" id="KW-1133">Transmembrane helix</keyword>
<evidence type="ECO:0000313" key="8">
    <source>
        <dbReference type="EMBL" id="PHT42460.1"/>
    </source>
</evidence>
<dbReference type="Pfam" id="PF00230">
    <property type="entry name" value="MIP"/>
    <property type="match status" value="1"/>
</dbReference>
<proteinExistence type="inferred from homology"/>
<gene>
    <name evidence="8" type="ORF">CQW23_16485</name>
</gene>
<keyword evidence="3 6" id="KW-0812">Transmembrane</keyword>
<evidence type="ECO:0000313" key="9">
    <source>
        <dbReference type="Proteomes" id="UP000224567"/>
    </source>
</evidence>
<dbReference type="Proteomes" id="UP000224567">
    <property type="component" value="Unassembled WGS sequence"/>
</dbReference>
<dbReference type="PANTHER" id="PTHR45665:SF32">
    <property type="entry name" value="AQUAPORIN TIP1-3-LIKE"/>
    <property type="match status" value="1"/>
</dbReference>
<dbReference type="CDD" id="cd00333">
    <property type="entry name" value="MIP"/>
    <property type="match status" value="1"/>
</dbReference>
<dbReference type="InterPro" id="IPR034294">
    <property type="entry name" value="Aquaporin_transptr"/>
</dbReference>
<name>A0A2G2WBI0_CAPBA</name>
<evidence type="ECO:0000256" key="7">
    <source>
        <dbReference type="SAM" id="Phobius"/>
    </source>
</evidence>
<dbReference type="InterPro" id="IPR000425">
    <property type="entry name" value="MIP"/>
</dbReference>
<dbReference type="STRING" id="33114.A0A2G2WBI0"/>
<dbReference type="AlphaFoldDB" id="A0A2G2WBI0"/>
<dbReference type="OrthoDB" id="1280379at2759"/>
<dbReference type="Gene3D" id="1.20.1080.10">
    <property type="entry name" value="Glycerol uptake facilitator protein"/>
    <property type="match status" value="1"/>
</dbReference>
<reference evidence="9" key="2">
    <citation type="journal article" date="2017" name="J. Anim. Genet.">
        <title>Multiple reference genome sequences of hot pepper reveal the massive evolution of plant disease resistance genes by retroduplication.</title>
        <authorList>
            <person name="Kim S."/>
            <person name="Park J."/>
            <person name="Yeom S.-I."/>
            <person name="Kim Y.-M."/>
            <person name="Seo E."/>
            <person name="Kim K.-T."/>
            <person name="Kim M.-S."/>
            <person name="Lee J.M."/>
            <person name="Cheong K."/>
            <person name="Shin H.-S."/>
            <person name="Kim S.-B."/>
            <person name="Han K."/>
            <person name="Lee J."/>
            <person name="Park M."/>
            <person name="Lee H.-A."/>
            <person name="Lee H.-Y."/>
            <person name="Lee Y."/>
            <person name="Oh S."/>
            <person name="Lee J.H."/>
            <person name="Choi E."/>
            <person name="Choi E."/>
            <person name="Lee S.E."/>
            <person name="Jeon J."/>
            <person name="Kim H."/>
            <person name="Choi G."/>
            <person name="Song H."/>
            <person name="Lee J."/>
            <person name="Lee S.-C."/>
            <person name="Kwon J.-K."/>
            <person name="Lee H.-Y."/>
            <person name="Koo N."/>
            <person name="Hong Y."/>
            <person name="Kim R.W."/>
            <person name="Kang W.-H."/>
            <person name="Huh J.H."/>
            <person name="Kang B.-C."/>
            <person name="Yang T.-J."/>
            <person name="Lee Y.-H."/>
            <person name="Bennetzen J.L."/>
            <person name="Choi D."/>
        </authorList>
    </citation>
    <scope>NUCLEOTIDE SEQUENCE [LARGE SCALE GENOMIC DNA]</scope>
    <source>
        <strain evidence="9">cv. PBC81</strain>
    </source>
</reference>
<evidence type="ECO:0000256" key="2">
    <source>
        <dbReference type="ARBA" id="ARBA00022448"/>
    </source>
</evidence>
<evidence type="ECO:0000256" key="4">
    <source>
        <dbReference type="ARBA" id="ARBA00022989"/>
    </source>
</evidence>
<feature type="transmembrane region" description="Helical" evidence="7">
    <location>
        <begin position="162"/>
        <end position="183"/>
    </location>
</feature>
<organism evidence="8 9">
    <name type="scientific">Capsicum baccatum</name>
    <name type="common">Peruvian pepper</name>
    <dbReference type="NCBI Taxonomy" id="33114"/>
    <lineage>
        <taxon>Eukaryota</taxon>
        <taxon>Viridiplantae</taxon>
        <taxon>Streptophyta</taxon>
        <taxon>Embryophyta</taxon>
        <taxon>Tracheophyta</taxon>
        <taxon>Spermatophyta</taxon>
        <taxon>Magnoliopsida</taxon>
        <taxon>eudicotyledons</taxon>
        <taxon>Gunneridae</taxon>
        <taxon>Pentapetalae</taxon>
        <taxon>asterids</taxon>
        <taxon>lamiids</taxon>
        <taxon>Solanales</taxon>
        <taxon>Solanaceae</taxon>
        <taxon>Solanoideae</taxon>
        <taxon>Capsiceae</taxon>
        <taxon>Capsicum</taxon>
    </lineage>
</organism>
<keyword evidence="2 6" id="KW-0813">Transport</keyword>
<dbReference type="SUPFAM" id="SSF81338">
    <property type="entry name" value="Aquaporin-like"/>
    <property type="match status" value="1"/>
</dbReference>
<dbReference type="PRINTS" id="PR00783">
    <property type="entry name" value="MINTRINSICP"/>
</dbReference>
<evidence type="ECO:0000256" key="3">
    <source>
        <dbReference type="ARBA" id="ARBA00022692"/>
    </source>
</evidence>
<protein>
    <submittedName>
        <fullName evidence="8">Aquaporin TIP1-2</fullName>
    </submittedName>
</protein>
<keyword evidence="5 7" id="KW-0472">Membrane</keyword>
<evidence type="ECO:0000256" key="1">
    <source>
        <dbReference type="ARBA" id="ARBA00004141"/>
    </source>
</evidence>
<feature type="transmembrane region" description="Helical" evidence="7">
    <location>
        <begin position="226"/>
        <end position="252"/>
    </location>
</feature>
<accession>A0A2G2WBI0</accession>
<sequence>MTVWRHGSSEDELVLLILSLAARRVERRNADLALMEEGCGAMDGVGVHAWYGVGVGILQETKMPVVIGNLKEATHPDTLKAAVAEFISMLTYIFAAEGFAASSRLTSGESTVQSGMIAAAINHSFALYVAVLMSTNKSGGHVNPAVTFGAFIGGHITLYRSILYWIAQLLGSIVACLLLKYSVGDGEVSSFPPTPRNAVVFEIVTTFGLVYTVYATSIDPKRSNSCVIIAPIAIGFTVCANILSGGTLFGAAMNPAGLFGQAIVSWTWNNHWVHWLGTFVGAAIASLVYETIFITNKSDDDWPLPIIICGTYSTEGNSIESLRQKFLPC</sequence>
<comment type="similarity">
    <text evidence="6">Belongs to the MIP/aquaporin (TC 1.A.8) family.</text>
</comment>